<reference evidence="3 4" key="1">
    <citation type="submission" date="2018-09" db="EMBL/GenBank/DDBJ databases">
        <authorList>
            <person name="Peiro R."/>
            <person name="Begona"/>
            <person name="Cbmso G."/>
            <person name="Lopez M."/>
            <person name="Gonzalez S."/>
        </authorList>
    </citation>
    <scope>NUCLEOTIDE SEQUENCE [LARGE SCALE GENOMIC DNA]</scope>
</reference>
<feature type="transmembrane region" description="Helical" evidence="2">
    <location>
        <begin position="292"/>
        <end position="316"/>
    </location>
</feature>
<keyword evidence="2" id="KW-1133">Transmembrane helix</keyword>
<feature type="region of interest" description="Disordered" evidence="1">
    <location>
        <begin position="433"/>
        <end position="452"/>
    </location>
</feature>
<feature type="region of interest" description="Disordered" evidence="1">
    <location>
        <begin position="1"/>
        <end position="65"/>
    </location>
</feature>
<feature type="transmembrane region" description="Helical" evidence="2">
    <location>
        <begin position="203"/>
        <end position="227"/>
    </location>
</feature>
<evidence type="ECO:0000313" key="4">
    <source>
        <dbReference type="Proteomes" id="UP000319462"/>
    </source>
</evidence>
<dbReference type="EMBL" id="LS997626">
    <property type="protein sequence ID" value="SYZ67137.1"/>
    <property type="molecule type" value="Genomic_DNA"/>
</dbReference>
<keyword evidence="2" id="KW-0472">Membrane</keyword>
<sequence length="769" mass="83369">MLSTVPLNDVADSGALNTSSGSQACAANGASSAADNALKAQVPGREGARASRVDGGGDGNRRSDATVRVGDVGVDPVDVFPLTSSPRLTAEWRTGSGCRGTSAREADVSPLRDNEVFSAEHVAEEFSDRLVTEAAPVDTLLLTSVEEQQPRDSMPDIPAVVVLRHRMGSSMVVLKPHQRKSYSRHDLESFILYKEQKYNAVNVLWRFSILLLLVFSFSVFCLVLSTFTTEWLSVQSNNSFLSVGLFFSCRNPPLHTCTSWQSSRLEWTVVDPVTGATLCHASSGFVRRFSGALWTMGTLQLLCEVAALVLSLWITARPTRSGALVLLIFDFLLSVCSGIVALILFNSYTSCLRRTCDGERVPGGACDVRYRYGYRLHIGSVAVHGLLLVLALCMHSYIHNIRVTSRDHLLTERRRLSHRAQAGESIVRMLDSPTTAGVAGDNGGDSCARSTPDAIRTTLPLDEHQPMGQPSAAAAGPSGAIVTVSDRAVTAPSNNRGRTDQGGCEGGGASGNAAHHNSDHGRNSATATTLAKSARDSPSVQDSELHVFFADVPGGADNDGGSALLRESRSRRHLQHQSVSTLPFGDGRARAPAAETTAASNASGHSTDSSFVTRERSVGTAAADDSGNDQRQCRDRQRTSPENSLLLHTGHQYSAGPQMATAQPSLTSKRQKQSLPHKLRATPVYRQSRKHQNMFLRFFNRKHDSNYLTAAELGVPIAGATDWVYDDRSDMFYSFDQNMFWDPLTQEYYNCALRSWQESPDQIVGVHDI</sequence>
<evidence type="ECO:0000313" key="3">
    <source>
        <dbReference type="EMBL" id="SYZ67137.1"/>
    </source>
</evidence>
<feature type="compositionally biased region" description="Low complexity" evidence="1">
    <location>
        <begin position="590"/>
        <end position="603"/>
    </location>
</feature>
<dbReference type="AlphaFoldDB" id="A0A3P3ZAC1"/>
<evidence type="ECO:0000256" key="1">
    <source>
        <dbReference type="SAM" id="MobiDB-lite"/>
    </source>
</evidence>
<organism evidence="3 4">
    <name type="scientific">Leishmania braziliensis MHOM/BR/75/M2904</name>
    <dbReference type="NCBI Taxonomy" id="420245"/>
    <lineage>
        <taxon>Eukaryota</taxon>
        <taxon>Discoba</taxon>
        <taxon>Euglenozoa</taxon>
        <taxon>Kinetoplastea</taxon>
        <taxon>Metakinetoplastina</taxon>
        <taxon>Trypanosomatida</taxon>
        <taxon>Trypanosomatidae</taxon>
        <taxon>Leishmaniinae</taxon>
        <taxon>Leishmania</taxon>
        <taxon>Leishmania braziliensis species complex</taxon>
    </lineage>
</organism>
<feature type="transmembrane region" description="Helical" evidence="2">
    <location>
        <begin position="322"/>
        <end position="345"/>
    </location>
</feature>
<evidence type="ECO:0000256" key="2">
    <source>
        <dbReference type="SAM" id="Phobius"/>
    </source>
</evidence>
<protein>
    <submittedName>
        <fullName evidence="3">Hypothetical_protein</fullName>
    </submittedName>
</protein>
<proteinExistence type="predicted"/>
<feature type="transmembrane region" description="Helical" evidence="2">
    <location>
        <begin position="378"/>
        <end position="398"/>
    </location>
</feature>
<keyword evidence="2" id="KW-0812">Transmembrane</keyword>
<feature type="region of interest" description="Disordered" evidence="1">
    <location>
        <begin position="490"/>
        <end position="676"/>
    </location>
</feature>
<accession>A0A3P3ZAC1</accession>
<dbReference type="Proteomes" id="UP000319462">
    <property type="component" value="Chromosome 27"/>
</dbReference>
<feature type="compositionally biased region" description="Low complexity" evidence="1">
    <location>
        <begin position="19"/>
        <end position="37"/>
    </location>
</feature>
<name>A0A3P3ZAC1_LEIBR</name>
<feature type="compositionally biased region" description="Polar residues" evidence="1">
    <location>
        <begin position="523"/>
        <end position="542"/>
    </location>
</feature>
<gene>
    <name evidence="3" type="ORF">LBRM2904_27.2050</name>
</gene>